<dbReference type="Pfam" id="PF14843">
    <property type="entry name" value="GF_recep_IV"/>
    <property type="match status" value="1"/>
</dbReference>
<comment type="subcellular location">
    <subcellularLocation>
        <location evidence="1">Endoplasmic reticulum membrane</location>
        <topology evidence="1">Single-pass type I membrane protein</topology>
    </subcellularLocation>
    <subcellularLocation>
        <location evidence="2">Endosome membrane</location>
    </subcellularLocation>
    <subcellularLocation>
        <location evidence="3">Golgi apparatus membrane</location>
        <topology evidence="3">Single-pass type I membrane protein</topology>
    </subcellularLocation>
    <subcellularLocation>
        <location evidence="19">Nucleus membrane</location>
        <topology evidence="19">Single-pass type I membrane protein</topology>
    </subcellularLocation>
</comment>
<keyword evidence="8" id="KW-0547">Nucleotide-binding</keyword>
<keyword evidence="14" id="KW-0333">Golgi apparatus</keyword>
<proteinExistence type="predicted"/>
<name>A0A452SJX8_URSAM</name>
<keyword evidence="13" id="KW-1133">Transmembrane helix</keyword>
<keyword evidence="7" id="KW-0812">Transmembrane</keyword>
<dbReference type="SMART" id="SM00261">
    <property type="entry name" value="FU"/>
    <property type="match status" value="2"/>
</dbReference>
<reference evidence="25" key="2">
    <citation type="submission" date="2025-08" db="UniProtKB">
        <authorList>
            <consortium name="Ensembl"/>
        </authorList>
    </citation>
    <scope>IDENTIFICATION</scope>
</reference>
<dbReference type="GO" id="GO:0000139">
    <property type="term" value="C:Golgi membrane"/>
    <property type="evidence" value="ECO:0007669"/>
    <property type="project" value="UniProtKB-SubCell"/>
</dbReference>
<evidence type="ECO:0000256" key="8">
    <source>
        <dbReference type="ARBA" id="ARBA00022741"/>
    </source>
</evidence>
<evidence type="ECO:0000256" key="5">
    <source>
        <dbReference type="ARBA" id="ARBA00022553"/>
    </source>
</evidence>
<evidence type="ECO:0000259" key="23">
    <source>
        <dbReference type="Pfam" id="PF01030"/>
    </source>
</evidence>
<dbReference type="GO" id="GO:0007169">
    <property type="term" value="P:cell surface receptor protein tyrosine kinase signaling pathway"/>
    <property type="evidence" value="ECO:0007669"/>
    <property type="project" value="UniProtKB-ARBA"/>
</dbReference>
<dbReference type="Ensembl" id="ENSUAMT00000036667.1">
    <property type="protein sequence ID" value="ENSUAMP00000032908.1"/>
    <property type="gene ID" value="ENSUAMG00000025061.1"/>
</dbReference>
<evidence type="ECO:0000256" key="3">
    <source>
        <dbReference type="ARBA" id="ARBA00004614"/>
    </source>
</evidence>
<dbReference type="Gene3D" id="2.10.220.10">
    <property type="entry name" value="Hormone Receptor, Insulin-like Growth Factor Receptor 1, Chain A, domain 2"/>
    <property type="match status" value="2"/>
</dbReference>
<dbReference type="Pfam" id="PF00757">
    <property type="entry name" value="Furin-like"/>
    <property type="match status" value="1"/>
</dbReference>
<organism evidence="25 26">
    <name type="scientific">Ursus americanus</name>
    <name type="common">American black bear</name>
    <name type="synonym">Euarctos americanus</name>
    <dbReference type="NCBI Taxonomy" id="9643"/>
    <lineage>
        <taxon>Eukaryota</taxon>
        <taxon>Metazoa</taxon>
        <taxon>Chordata</taxon>
        <taxon>Craniata</taxon>
        <taxon>Vertebrata</taxon>
        <taxon>Euteleostomi</taxon>
        <taxon>Mammalia</taxon>
        <taxon>Eutheria</taxon>
        <taxon>Laurasiatheria</taxon>
        <taxon>Carnivora</taxon>
        <taxon>Caniformia</taxon>
        <taxon>Ursidae</taxon>
        <taxon>Ursus</taxon>
    </lineage>
</organism>
<dbReference type="EC" id="2.7.10.1" evidence="4"/>
<dbReference type="GO" id="GO:0005524">
    <property type="term" value="F:ATP binding"/>
    <property type="evidence" value="ECO:0007669"/>
    <property type="project" value="UniProtKB-KW"/>
</dbReference>
<evidence type="ECO:0000256" key="2">
    <source>
        <dbReference type="ARBA" id="ARBA00004608"/>
    </source>
</evidence>
<evidence type="ECO:0000256" key="17">
    <source>
        <dbReference type="ARBA" id="ARBA00023170"/>
    </source>
</evidence>
<dbReference type="GO" id="GO:0031965">
    <property type="term" value="C:nuclear membrane"/>
    <property type="evidence" value="ECO:0007669"/>
    <property type="project" value="UniProtKB-SubCell"/>
</dbReference>
<evidence type="ECO:0000256" key="19">
    <source>
        <dbReference type="ARBA" id="ARBA00046292"/>
    </source>
</evidence>
<feature type="domain" description="Furin-like cysteine-rich" evidence="22">
    <location>
        <begin position="8"/>
        <end position="133"/>
    </location>
</feature>
<dbReference type="FunFam" id="3.80.20.20:FF:000005">
    <property type="entry name" value="Receptor protein-tyrosine kinase"/>
    <property type="match status" value="1"/>
</dbReference>
<evidence type="ECO:0000256" key="21">
    <source>
        <dbReference type="ARBA" id="ARBA00074007"/>
    </source>
</evidence>
<dbReference type="FunFam" id="2.10.220.10:FF:000001">
    <property type="entry name" value="Receptor protein-tyrosine kinase"/>
    <property type="match status" value="1"/>
</dbReference>
<evidence type="ECO:0000256" key="16">
    <source>
        <dbReference type="ARBA" id="ARBA00023137"/>
    </source>
</evidence>
<evidence type="ECO:0000256" key="4">
    <source>
        <dbReference type="ARBA" id="ARBA00011902"/>
    </source>
</evidence>
<accession>A0A452SJX8</accession>
<keyword evidence="26" id="KW-1185">Reference proteome</keyword>
<protein>
    <recommendedName>
        <fullName evidence="21">Epidermal growth factor receptor</fullName>
        <ecNumber evidence="4">2.7.10.1</ecNumber>
    </recommendedName>
</protein>
<keyword evidence="18" id="KW-0325">Glycoprotein</keyword>
<evidence type="ECO:0000256" key="7">
    <source>
        <dbReference type="ARBA" id="ARBA00022692"/>
    </source>
</evidence>
<evidence type="ECO:0000256" key="10">
    <source>
        <dbReference type="ARBA" id="ARBA00022777"/>
    </source>
</evidence>
<dbReference type="GO" id="GO:0010008">
    <property type="term" value="C:endosome membrane"/>
    <property type="evidence" value="ECO:0007669"/>
    <property type="project" value="UniProtKB-SubCell"/>
</dbReference>
<dbReference type="GO" id="GO:0004714">
    <property type="term" value="F:transmembrane receptor protein tyrosine kinase activity"/>
    <property type="evidence" value="ECO:0007669"/>
    <property type="project" value="UniProtKB-EC"/>
</dbReference>
<dbReference type="InterPro" id="IPR036941">
    <property type="entry name" value="Rcpt_L-dom_sf"/>
</dbReference>
<reference evidence="25" key="3">
    <citation type="submission" date="2025-09" db="UniProtKB">
        <authorList>
            <consortium name="Ensembl"/>
        </authorList>
    </citation>
    <scope>IDENTIFICATION</scope>
</reference>
<dbReference type="Proteomes" id="UP000291022">
    <property type="component" value="Unassembled WGS sequence"/>
</dbReference>
<dbReference type="Gene3D" id="3.80.20.20">
    <property type="entry name" value="Receptor L-domain"/>
    <property type="match status" value="1"/>
</dbReference>
<dbReference type="InterPro" id="IPR006211">
    <property type="entry name" value="Furin-like_Cys-rich_dom"/>
</dbReference>
<reference evidence="26" key="1">
    <citation type="submission" date="2016-06" db="EMBL/GenBank/DDBJ databases">
        <title>De novo assembly and RNA-Seq shows season-dependent expression and editing in black bear kidneys.</title>
        <authorList>
            <person name="Korstanje R."/>
            <person name="Srivastava A."/>
            <person name="Sarsani V.K."/>
            <person name="Sheehan S.M."/>
            <person name="Seger R.L."/>
            <person name="Barter M.E."/>
            <person name="Lindqvist C."/>
            <person name="Brody L.C."/>
            <person name="Mullikin J.C."/>
        </authorList>
    </citation>
    <scope>NUCLEOTIDE SEQUENCE [LARGE SCALE GENOMIC DNA]</scope>
</reference>
<dbReference type="GeneTree" id="ENSGT00940000155450"/>
<dbReference type="InterPro" id="IPR000494">
    <property type="entry name" value="Rcpt_L-dom"/>
</dbReference>
<evidence type="ECO:0000256" key="13">
    <source>
        <dbReference type="ARBA" id="ARBA00022989"/>
    </source>
</evidence>
<evidence type="ECO:0000256" key="18">
    <source>
        <dbReference type="ARBA" id="ARBA00023180"/>
    </source>
</evidence>
<sequence length="530" mass="58442">MSLSMTKVICAQQCSGRCRGRSPSDCCHNQCAAGCTGPRESDCLVCRKFRDEATCKDTCPPLMLYNPTTYQMDVNPEGKYSFGATCVKKCPRNYVVTDHGSCVRACSSDSYEVEEDGVRKCKKCEGPCRKVCNGIGIGEFKDTLSINATNIKHFKNCTSISGDLHILPVAFRGDSFTRTLPLDPKELDILKTVKEITGFLLIQAWPENRTDLHAFENLEIIRGRTKQHGQFSLAVVGLDITSLGLRSLKEISDGDVIISGNQKLCYANTINWKKLFGTSSQKTKIINNKDEKGCKAIGHVCHPLCSSEGCWGPEPKDCVSCRNVSRGKECVEKCNVLQGEPREFVENSECIQCHPECLPQAMNVTCTGRVRSTFDVIHSYVLGRRLPCRKKHLKLLKNCAGPGLEGCATNGNDPTPYGQRYFPAFLIALYIDRLSPADRASIAPPAQTTLPIAPPLPCLPCWCASVGWGEAGCEHWDLLCVALELHAQCLSLHGACLRRLWLHEFCWSLLLASLLFILADPVGPISELQV</sequence>
<feature type="domain" description="Growth factor receptor" evidence="24">
    <location>
        <begin position="300"/>
        <end position="370"/>
    </location>
</feature>
<keyword evidence="16" id="KW-0829">Tyrosine-protein kinase</keyword>
<evidence type="ECO:0000313" key="25">
    <source>
        <dbReference type="Ensembl" id="ENSUAMP00000032908.1"/>
    </source>
</evidence>
<dbReference type="SUPFAM" id="SSF57184">
    <property type="entry name" value="Growth factor receptor domain"/>
    <property type="match status" value="2"/>
</dbReference>
<dbReference type="CDD" id="cd00064">
    <property type="entry name" value="FU"/>
    <property type="match status" value="2"/>
</dbReference>
<keyword evidence="10" id="KW-0418">Kinase</keyword>
<dbReference type="GO" id="GO:0005789">
    <property type="term" value="C:endoplasmic reticulum membrane"/>
    <property type="evidence" value="ECO:0007669"/>
    <property type="project" value="UniProtKB-SubCell"/>
</dbReference>
<evidence type="ECO:0000256" key="20">
    <source>
        <dbReference type="ARBA" id="ARBA00051243"/>
    </source>
</evidence>
<evidence type="ECO:0000256" key="9">
    <source>
        <dbReference type="ARBA" id="ARBA00022753"/>
    </source>
</evidence>
<evidence type="ECO:0000256" key="12">
    <source>
        <dbReference type="ARBA" id="ARBA00022840"/>
    </source>
</evidence>
<feature type="domain" description="Receptor L-domain" evidence="23">
    <location>
        <begin position="156"/>
        <end position="275"/>
    </location>
</feature>
<keyword evidence="9" id="KW-0967">Endosome</keyword>
<keyword evidence="6" id="KW-0808">Transferase</keyword>
<evidence type="ECO:0000259" key="24">
    <source>
        <dbReference type="Pfam" id="PF14843"/>
    </source>
</evidence>
<evidence type="ECO:0000259" key="22">
    <source>
        <dbReference type="Pfam" id="PF00757"/>
    </source>
</evidence>
<keyword evidence="12" id="KW-0067">ATP-binding</keyword>
<evidence type="ECO:0000256" key="11">
    <source>
        <dbReference type="ARBA" id="ARBA00022824"/>
    </source>
</evidence>
<keyword evidence="15" id="KW-0472">Membrane</keyword>
<dbReference type="Pfam" id="PF01030">
    <property type="entry name" value="Recep_L_domain"/>
    <property type="match status" value="1"/>
</dbReference>
<keyword evidence="17" id="KW-0675">Receptor</keyword>
<evidence type="ECO:0000313" key="26">
    <source>
        <dbReference type="Proteomes" id="UP000291022"/>
    </source>
</evidence>
<evidence type="ECO:0000256" key="14">
    <source>
        <dbReference type="ARBA" id="ARBA00023034"/>
    </source>
</evidence>
<dbReference type="InterPro" id="IPR032778">
    <property type="entry name" value="GF_recep_IV"/>
</dbReference>
<dbReference type="InterPro" id="IPR009030">
    <property type="entry name" value="Growth_fac_rcpt_cys_sf"/>
</dbReference>
<keyword evidence="11" id="KW-0256">Endoplasmic reticulum</keyword>
<dbReference type="InterPro" id="IPR006212">
    <property type="entry name" value="Furin_repeat"/>
</dbReference>
<dbReference type="AlphaFoldDB" id="A0A452SJX8"/>
<dbReference type="FunFam" id="2.10.220.10:FF:000008">
    <property type="entry name" value="Receptor protein-tyrosine kinase"/>
    <property type="match status" value="1"/>
</dbReference>
<evidence type="ECO:0000256" key="1">
    <source>
        <dbReference type="ARBA" id="ARBA00004115"/>
    </source>
</evidence>
<evidence type="ECO:0000256" key="6">
    <source>
        <dbReference type="ARBA" id="ARBA00022679"/>
    </source>
</evidence>
<keyword evidence="5" id="KW-0597">Phosphoprotein</keyword>
<evidence type="ECO:0000256" key="15">
    <source>
        <dbReference type="ARBA" id="ARBA00023136"/>
    </source>
</evidence>
<dbReference type="SUPFAM" id="SSF52058">
    <property type="entry name" value="L domain-like"/>
    <property type="match status" value="1"/>
</dbReference>
<comment type="catalytic activity">
    <reaction evidence="20">
        <text>L-tyrosyl-[protein] + ATP = O-phospho-L-tyrosyl-[protein] + ADP + H(+)</text>
        <dbReference type="Rhea" id="RHEA:10596"/>
        <dbReference type="Rhea" id="RHEA-COMP:10136"/>
        <dbReference type="Rhea" id="RHEA-COMP:20101"/>
        <dbReference type="ChEBI" id="CHEBI:15378"/>
        <dbReference type="ChEBI" id="CHEBI:30616"/>
        <dbReference type="ChEBI" id="CHEBI:46858"/>
        <dbReference type="ChEBI" id="CHEBI:61978"/>
        <dbReference type="ChEBI" id="CHEBI:456216"/>
        <dbReference type="EC" id="2.7.10.1"/>
    </reaction>
</comment>